<dbReference type="EMBL" id="CAACVS010000072">
    <property type="protein sequence ID" value="VEU35915.1"/>
    <property type="molecule type" value="Genomic_DNA"/>
</dbReference>
<name>A0A448Z1N5_9STRA</name>
<protein>
    <recommendedName>
        <fullName evidence="4">Plastid lipid-associated protein/fibrillin conserved domain-containing protein</fullName>
    </recommendedName>
</protein>
<sequence>MMNAPPTYSILLLVLLVGSAISSVDSFLATAPRTATTKQTALRASFEDLRSAFPKDANIVKAGGWHNLEQLSEDPKGALVEYVVNGLKGTSSGSIQPSVAARDSEKIEALALLLYGMGKGFTADAIDGEWDLVFTKQGSKSPSFQKLVGKQETAGRSKNVFDVAKMVFSGDVRFWRWGKVATTVRYTPTSDAFSTSADGKIVVRRIVCQIINAFFKWWKLPGIPFPLPKKKGFLEVLYLDEDIRVTKGNRGGFFVHFRPGFLNQVMPL</sequence>
<keyword evidence="6" id="KW-1185">Reference proteome</keyword>
<organism evidence="5 6">
    <name type="scientific">Pseudo-nitzschia multistriata</name>
    <dbReference type="NCBI Taxonomy" id="183589"/>
    <lineage>
        <taxon>Eukaryota</taxon>
        <taxon>Sar</taxon>
        <taxon>Stramenopiles</taxon>
        <taxon>Ochrophyta</taxon>
        <taxon>Bacillariophyta</taxon>
        <taxon>Bacillariophyceae</taxon>
        <taxon>Bacillariophycidae</taxon>
        <taxon>Bacillariales</taxon>
        <taxon>Bacillariaceae</taxon>
        <taxon>Pseudo-nitzschia</taxon>
    </lineage>
</organism>
<evidence type="ECO:0000259" key="4">
    <source>
        <dbReference type="Pfam" id="PF04755"/>
    </source>
</evidence>
<gene>
    <name evidence="5" type="ORF">PSNMU_V1.4_AUG-EV-PASAV3_0026640</name>
</gene>
<evidence type="ECO:0000313" key="5">
    <source>
        <dbReference type="EMBL" id="VEU35915.1"/>
    </source>
</evidence>
<accession>A0A448Z1N5</accession>
<dbReference type="AlphaFoldDB" id="A0A448Z1N5"/>
<dbReference type="InterPro" id="IPR006843">
    <property type="entry name" value="PAP/fibrillin_dom"/>
</dbReference>
<keyword evidence="3" id="KW-0732">Signal</keyword>
<dbReference type="GO" id="GO:0009536">
    <property type="term" value="C:plastid"/>
    <property type="evidence" value="ECO:0007669"/>
    <property type="project" value="UniProtKB-SubCell"/>
</dbReference>
<reference evidence="5 6" key="1">
    <citation type="submission" date="2019-01" db="EMBL/GenBank/DDBJ databases">
        <authorList>
            <person name="Ferrante I. M."/>
        </authorList>
    </citation>
    <scope>NUCLEOTIDE SEQUENCE [LARGE SCALE GENOMIC DNA]</scope>
    <source>
        <strain evidence="5 6">B856</strain>
    </source>
</reference>
<dbReference type="Proteomes" id="UP000291116">
    <property type="component" value="Unassembled WGS sequence"/>
</dbReference>
<feature type="signal peptide" evidence="3">
    <location>
        <begin position="1"/>
        <end position="26"/>
    </location>
</feature>
<evidence type="ECO:0000313" key="6">
    <source>
        <dbReference type="Proteomes" id="UP000291116"/>
    </source>
</evidence>
<evidence type="ECO:0000256" key="1">
    <source>
        <dbReference type="ARBA" id="ARBA00004474"/>
    </source>
</evidence>
<feature type="chain" id="PRO_5019485455" description="Plastid lipid-associated protein/fibrillin conserved domain-containing protein" evidence="3">
    <location>
        <begin position="27"/>
        <end position="268"/>
    </location>
</feature>
<keyword evidence="2" id="KW-0934">Plastid</keyword>
<evidence type="ECO:0000256" key="3">
    <source>
        <dbReference type="SAM" id="SignalP"/>
    </source>
</evidence>
<dbReference type="OrthoDB" id="189024at2759"/>
<comment type="subcellular location">
    <subcellularLocation>
        <location evidence="1">Plastid</location>
    </subcellularLocation>
</comment>
<proteinExistence type="predicted"/>
<feature type="domain" description="Plastid lipid-associated protein/fibrillin conserved" evidence="4">
    <location>
        <begin position="124"/>
        <end position="255"/>
    </location>
</feature>
<evidence type="ECO:0000256" key="2">
    <source>
        <dbReference type="ARBA" id="ARBA00022640"/>
    </source>
</evidence>
<dbReference type="Pfam" id="PF04755">
    <property type="entry name" value="PAP_fibrillin"/>
    <property type="match status" value="1"/>
</dbReference>